<dbReference type="EMBL" id="CCYD01001572">
    <property type="protein sequence ID" value="CEG45369.1"/>
    <property type="molecule type" value="Genomic_DNA"/>
</dbReference>
<dbReference type="GeneID" id="36396726"/>
<accession>A0A0P1AVC3</accession>
<protein>
    <submittedName>
        <fullName evidence="1">Uncharacterized protein</fullName>
    </submittedName>
</protein>
<reference evidence="2" key="1">
    <citation type="submission" date="2014-09" db="EMBL/GenBank/DDBJ databases">
        <authorList>
            <person name="Sharma Rahul"/>
            <person name="Thines Marco"/>
        </authorList>
    </citation>
    <scope>NUCLEOTIDE SEQUENCE [LARGE SCALE GENOMIC DNA]</scope>
</reference>
<keyword evidence="2" id="KW-1185">Reference proteome</keyword>
<evidence type="ECO:0000313" key="1">
    <source>
        <dbReference type="EMBL" id="CEG45369.1"/>
    </source>
</evidence>
<name>A0A0P1AVC3_PLAHL</name>
<organism evidence="1 2">
    <name type="scientific">Plasmopara halstedii</name>
    <name type="common">Downy mildew of sunflower</name>
    <dbReference type="NCBI Taxonomy" id="4781"/>
    <lineage>
        <taxon>Eukaryota</taxon>
        <taxon>Sar</taxon>
        <taxon>Stramenopiles</taxon>
        <taxon>Oomycota</taxon>
        <taxon>Peronosporomycetes</taxon>
        <taxon>Peronosporales</taxon>
        <taxon>Peronosporaceae</taxon>
        <taxon>Plasmopara</taxon>
    </lineage>
</organism>
<dbReference type="AlphaFoldDB" id="A0A0P1AVC3"/>
<sequence length="58" mass="6755">MHVTSVWYMKTYITTWTSTKVSTALSRQHRRKPRCLMRFAIATSIESMSLMSDTLLSL</sequence>
<dbReference type="RefSeq" id="XP_024581738.1">
    <property type="nucleotide sequence ID" value="XM_024716106.1"/>
</dbReference>
<evidence type="ECO:0000313" key="2">
    <source>
        <dbReference type="Proteomes" id="UP000054928"/>
    </source>
</evidence>
<proteinExistence type="predicted"/>
<dbReference type="Proteomes" id="UP000054928">
    <property type="component" value="Unassembled WGS sequence"/>
</dbReference>